<comment type="cofactor">
    <cofactor evidence="1">
        <name>pyridoxal 5'-phosphate</name>
        <dbReference type="ChEBI" id="CHEBI:597326"/>
    </cofactor>
</comment>
<dbReference type="PROSITE" id="PS00165">
    <property type="entry name" value="DEHYDRATASE_SER_THR"/>
    <property type="match status" value="1"/>
</dbReference>
<evidence type="ECO:0000256" key="7">
    <source>
        <dbReference type="ARBA" id="ARBA00042605"/>
    </source>
</evidence>
<evidence type="ECO:0000256" key="1">
    <source>
        <dbReference type="ARBA" id="ARBA00001933"/>
    </source>
</evidence>
<dbReference type="GO" id="GO:0006567">
    <property type="term" value="P:L-threonine catabolic process"/>
    <property type="evidence" value="ECO:0007669"/>
    <property type="project" value="TreeGrafter"/>
</dbReference>
<organism evidence="10 11">
    <name type="scientific">Spodoptera exigua</name>
    <name type="common">Beet armyworm</name>
    <name type="synonym">Noctua fulgens</name>
    <dbReference type="NCBI Taxonomy" id="7107"/>
    <lineage>
        <taxon>Eukaryota</taxon>
        <taxon>Metazoa</taxon>
        <taxon>Ecdysozoa</taxon>
        <taxon>Arthropoda</taxon>
        <taxon>Hexapoda</taxon>
        <taxon>Insecta</taxon>
        <taxon>Pterygota</taxon>
        <taxon>Neoptera</taxon>
        <taxon>Endopterygota</taxon>
        <taxon>Lepidoptera</taxon>
        <taxon>Glossata</taxon>
        <taxon>Ditrysia</taxon>
        <taxon>Noctuoidea</taxon>
        <taxon>Noctuidae</taxon>
        <taxon>Amphipyrinae</taxon>
        <taxon>Spodoptera</taxon>
    </lineage>
</organism>
<dbReference type="EMBL" id="JACKWZ010000110">
    <property type="protein sequence ID" value="KAF9415475.1"/>
    <property type="molecule type" value="Genomic_DNA"/>
</dbReference>
<dbReference type="EC" id="4.3.1.17" evidence="3"/>
<comment type="catalytic activity">
    <reaction evidence="8">
        <text>L-serine = pyruvate + NH4(+)</text>
        <dbReference type="Rhea" id="RHEA:19169"/>
        <dbReference type="ChEBI" id="CHEBI:15361"/>
        <dbReference type="ChEBI" id="CHEBI:28938"/>
        <dbReference type="ChEBI" id="CHEBI:33384"/>
        <dbReference type="EC" id="4.3.1.17"/>
    </reaction>
</comment>
<dbReference type="InterPro" id="IPR036052">
    <property type="entry name" value="TrpB-like_PALP_sf"/>
</dbReference>
<proteinExistence type="inferred from homology"/>
<dbReference type="PANTHER" id="PTHR48078:SF19">
    <property type="entry name" value="ACT DOMAIN-CONTAINING PROTEIN"/>
    <property type="match status" value="1"/>
</dbReference>
<reference evidence="10" key="1">
    <citation type="submission" date="2020-08" db="EMBL/GenBank/DDBJ databases">
        <title>Spodoptera exigua strain:BAW_Kor-Di-RS1 Genome sequencing and assembly.</title>
        <authorList>
            <person name="Kim J."/>
            <person name="Nam H.Y."/>
            <person name="Kwon M."/>
            <person name="Choi J.H."/>
            <person name="Cho S.R."/>
            <person name="Kim G.-H."/>
        </authorList>
    </citation>
    <scope>NUCLEOTIDE SEQUENCE</scope>
    <source>
        <strain evidence="10">BAW_Kor-Di-RS1</strain>
        <tissue evidence="10">Whole-body</tissue>
    </source>
</reference>
<evidence type="ECO:0000256" key="6">
    <source>
        <dbReference type="ARBA" id="ARBA00041766"/>
    </source>
</evidence>
<dbReference type="GO" id="GO:0006565">
    <property type="term" value="P:L-serine catabolic process"/>
    <property type="evidence" value="ECO:0007669"/>
    <property type="project" value="TreeGrafter"/>
</dbReference>
<dbReference type="FunFam" id="3.40.50.1100:FF:000007">
    <property type="entry name" value="L-threonine dehydratase catabolic TdcB"/>
    <property type="match status" value="1"/>
</dbReference>
<dbReference type="PANTHER" id="PTHR48078">
    <property type="entry name" value="THREONINE DEHYDRATASE, MITOCHONDRIAL-RELATED"/>
    <property type="match status" value="1"/>
</dbReference>
<dbReference type="AlphaFoldDB" id="A0A835L4X8"/>
<name>A0A835L4X8_SPOEX</name>
<evidence type="ECO:0000313" key="11">
    <source>
        <dbReference type="Proteomes" id="UP000648187"/>
    </source>
</evidence>
<dbReference type="GO" id="GO:0030170">
    <property type="term" value="F:pyridoxal phosphate binding"/>
    <property type="evidence" value="ECO:0007669"/>
    <property type="project" value="InterPro"/>
</dbReference>
<dbReference type="GO" id="GO:0003941">
    <property type="term" value="F:L-serine ammonia-lyase activity"/>
    <property type="evidence" value="ECO:0007669"/>
    <property type="project" value="UniProtKB-EC"/>
</dbReference>
<evidence type="ECO:0000256" key="5">
    <source>
        <dbReference type="ARBA" id="ARBA00023239"/>
    </source>
</evidence>
<protein>
    <recommendedName>
        <fullName evidence="3">L-serine ammonia-lyase</fullName>
        <ecNumber evidence="3">4.3.1.17</ecNumber>
    </recommendedName>
    <alternativeName>
        <fullName evidence="6">L-serine deaminase</fullName>
    </alternativeName>
    <alternativeName>
        <fullName evidence="7">L-threonine dehydratase</fullName>
    </alternativeName>
</protein>
<comment type="caution">
    <text evidence="10">The sequence shown here is derived from an EMBL/GenBank/DDBJ whole genome shotgun (WGS) entry which is preliminary data.</text>
</comment>
<dbReference type="CDD" id="cd01562">
    <property type="entry name" value="Thr-dehyd"/>
    <property type="match status" value="2"/>
</dbReference>
<dbReference type="Proteomes" id="UP000648187">
    <property type="component" value="Unassembled WGS sequence"/>
</dbReference>
<dbReference type="Pfam" id="PF00291">
    <property type="entry name" value="PALP"/>
    <property type="match status" value="2"/>
</dbReference>
<dbReference type="InterPro" id="IPR050147">
    <property type="entry name" value="Ser/Thr_Dehydratase"/>
</dbReference>
<keyword evidence="5" id="KW-0456">Lyase</keyword>
<feature type="domain" description="Tryptophan synthase beta chain-like PALP" evidence="9">
    <location>
        <begin position="471"/>
        <end position="758"/>
    </location>
</feature>
<keyword evidence="11" id="KW-1185">Reference proteome</keyword>
<evidence type="ECO:0000256" key="8">
    <source>
        <dbReference type="ARBA" id="ARBA00049406"/>
    </source>
</evidence>
<evidence type="ECO:0000256" key="2">
    <source>
        <dbReference type="ARBA" id="ARBA00010869"/>
    </source>
</evidence>
<evidence type="ECO:0000313" key="10">
    <source>
        <dbReference type="EMBL" id="KAF9415475.1"/>
    </source>
</evidence>
<sequence length="869" mass="94152">MSQAVEAEHASLSWNILGDSFPKHYESSKEIVAQPKEESMSKIKLKLQDIQDAHNRIKNDVVFTPVIEAKHIGRNFCNVFLKCENLQNTGSFKARGACNVLSSMSPSDKSKGCTVSGGRNYLSAMTFYGFRQSVPINVIVPKDCPLADKHRYKENFAIVKVHGSDLNDASLHALTYCDEIGSSYIHGSDRLDLIAGYGTLGLELLTQMDKMDAILCPVGSGGLVASLVLAVKSLKPNCLIYGVECSAAPTMTKALQEKKPVMIQQHPTIADSLCSVIASNNAFNIVRGYLDRMITVDEVWISRAMINILEREKMVVEGAAACPVAAVMAGKVPELRGKNVVCILSGGNINSSRMSRVIDRGMAAEGRLVKFSVALPDVPGAMAKLLAKVTDNGADVKSFVPERAWMRRDIFTVSVNMLIETSDVHHAKDLEKKLVKDYPHSHFIMNNFSGSEEQPHVLTFNEIKRAAERIEGGIIHTPLCEAKLSKYMDYNIYLKCENLQYTGSCAERGIRNALLTYGKDIGERGVIVPSLGNMALGSAYHGGTLGIPVTVVMPEKTAPAHAQRCSELGADVVLCGENLDDAICYAKKVHQDGHQIILDADDPHVMAGLGTVGLEIITQLPEADAVIVPVGGGGLLASVLVACKKLKCSCLVYGAECSKVPKMMKALQSGRPVSVPVVPNLADGLNTSSVGSNAFATIKNRLDRMLVVDELYIARALISMLERERLVADGAGVCAVAAVMQGLVPELRGKRAVCIVSGGNIDSGRLARTIQRGLGSSGRLMRFAVPIPDHRRGLEQLAKTISDENAVLKSLVTEQMWVHSDVGTTWANVVVETANEEHACSFKDRLRDLYPTARFAAMDSVDKHKISVR</sequence>
<dbReference type="InterPro" id="IPR000634">
    <property type="entry name" value="Ser/Thr_deHydtase_PyrdxlP-BS"/>
</dbReference>
<dbReference type="GO" id="GO:0009097">
    <property type="term" value="P:isoleucine biosynthetic process"/>
    <property type="evidence" value="ECO:0007669"/>
    <property type="project" value="TreeGrafter"/>
</dbReference>
<feature type="domain" description="Tryptophan synthase beta chain-like PALP" evidence="9">
    <location>
        <begin position="61"/>
        <end position="346"/>
    </location>
</feature>
<evidence type="ECO:0000256" key="3">
    <source>
        <dbReference type="ARBA" id="ARBA00012093"/>
    </source>
</evidence>
<dbReference type="Gene3D" id="3.40.50.1100">
    <property type="match status" value="4"/>
</dbReference>
<dbReference type="SUPFAM" id="SSF53686">
    <property type="entry name" value="Tryptophan synthase beta subunit-like PLP-dependent enzymes"/>
    <property type="match status" value="2"/>
</dbReference>
<evidence type="ECO:0000256" key="4">
    <source>
        <dbReference type="ARBA" id="ARBA00022898"/>
    </source>
</evidence>
<evidence type="ECO:0000259" key="9">
    <source>
        <dbReference type="Pfam" id="PF00291"/>
    </source>
</evidence>
<gene>
    <name evidence="10" type="ORF">HW555_006897</name>
</gene>
<keyword evidence="4" id="KW-0663">Pyridoxal phosphate</keyword>
<accession>A0A835L4X8</accession>
<dbReference type="InterPro" id="IPR001926">
    <property type="entry name" value="TrpB-like_PALP"/>
</dbReference>
<dbReference type="GO" id="GO:0004794">
    <property type="term" value="F:threonine deaminase activity"/>
    <property type="evidence" value="ECO:0007669"/>
    <property type="project" value="TreeGrafter"/>
</dbReference>
<comment type="similarity">
    <text evidence="2">Belongs to the serine/threonine dehydratase family.</text>
</comment>